<dbReference type="PANTHER" id="PTHR30213">
    <property type="entry name" value="INNER MEMBRANE PROTEIN YHJD"/>
    <property type="match status" value="1"/>
</dbReference>
<evidence type="ECO:0000256" key="5">
    <source>
        <dbReference type="ARBA" id="ARBA00023136"/>
    </source>
</evidence>
<gene>
    <name evidence="7" type="ORF">FYJ29_10940</name>
</gene>
<feature type="transmembrane region" description="Helical" evidence="6">
    <location>
        <begin position="235"/>
        <end position="255"/>
    </location>
</feature>
<evidence type="ECO:0000313" key="7">
    <source>
        <dbReference type="EMBL" id="MSS18270.1"/>
    </source>
</evidence>
<feature type="transmembrane region" description="Helical" evidence="6">
    <location>
        <begin position="205"/>
        <end position="223"/>
    </location>
</feature>
<sequence length="343" mass="38552">MSLRAHISHLSSCARSLYRYCTGEVRHDTSGKWWVRALMTVNLMVSKFLDKRLQDTACNLTYRTVLATVPALAMLFAIGRGFGFQNLMQSELMRYFPAQRRALHEASQFVDSYLLHASQGLFVGIGIVFMLWTLISLMGNVESAFNRIWGVPRDRALARKVVDYTAFLVIIPVTLVCSAGIQIVLSSTLNNALSASSLISPLVHRLLDFTPIVLEWIAFVVAFKLIPNTQVSFKCALASGLVSGTVFYLVEWLFVSGQIYVSNYNAIYGSFAFVLLLLVWLQLSWLIVLAGCVLTYALQHNGDHRDSDGLDAMQQEYLDRMGQASERIIDSLRDKYHDNKNNS</sequence>
<name>A0A6L5XFK4_9BACT</name>
<keyword evidence="8" id="KW-1185">Reference proteome</keyword>
<protein>
    <submittedName>
        <fullName evidence="7">YihY/virulence factor BrkB family protein</fullName>
    </submittedName>
</protein>
<evidence type="ECO:0000256" key="4">
    <source>
        <dbReference type="ARBA" id="ARBA00022989"/>
    </source>
</evidence>
<dbReference type="Pfam" id="PF03631">
    <property type="entry name" value="Virul_fac_BrkB"/>
    <property type="match status" value="1"/>
</dbReference>
<dbReference type="Proteomes" id="UP000483362">
    <property type="component" value="Unassembled WGS sequence"/>
</dbReference>
<feature type="transmembrane region" description="Helical" evidence="6">
    <location>
        <begin position="161"/>
        <end position="185"/>
    </location>
</feature>
<keyword evidence="5 6" id="KW-0472">Membrane</keyword>
<dbReference type="GO" id="GO:0005886">
    <property type="term" value="C:plasma membrane"/>
    <property type="evidence" value="ECO:0007669"/>
    <property type="project" value="UniProtKB-SubCell"/>
</dbReference>
<dbReference type="AlphaFoldDB" id="A0A6L5XFK4"/>
<evidence type="ECO:0000256" key="2">
    <source>
        <dbReference type="ARBA" id="ARBA00022475"/>
    </source>
</evidence>
<comment type="subcellular location">
    <subcellularLocation>
        <location evidence="1">Cell membrane</location>
        <topology evidence="1">Multi-pass membrane protein</topology>
    </subcellularLocation>
</comment>
<feature type="transmembrane region" description="Helical" evidence="6">
    <location>
        <begin position="267"/>
        <end position="298"/>
    </location>
</feature>
<evidence type="ECO:0000256" key="1">
    <source>
        <dbReference type="ARBA" id="ARBA00004651"/>
    </source>
</evidence>
<organism evidence="7 8">
    <name type="scientific">Sodaliphilus pleomorphus</name>
    <dbReference type="NCBI Taxonomy" id="2606626"/>
    <lineage>
        <taxon>Bacteria</taxon>
        <taxon>Pseudomonadati</taxon>
        <taxon>Bacteroidota</taxon>
        <taxon>Bacteroidia</taxon>
        <taxon>Bacteroidales</taxon>
        <taxon>Muribaculaceae</taxon>
        <taxon>Sodaliphilus</taxon>
    </lineage>
</organism>
<feature type="transmembrane region" description="Helical" evidence="6">
    <location>
        <begin position="121"/>
        <end position="141"/>
    </location>
</feature>
<dbReference type="EMBL" id="VULT01000018">
    <property type="protein sequence ID" value="MSS18270.1"/>
    <property type="molecule type" value="Genomic_DNA"/>
</dbReference>
<reference evidence="7 8" key="1">
    <citation type="submission" date="2019-08" db="EMBL/GenBank/DDBJ databases">
        <title>In-depth cultivation of the pig gut microbiome towards novel bacterial diversity and tailored functional studies.</title>
        <authorList>
            <person name="Wylensek D."/>
            <person name="Hitch T.C.A."/>
            <person name="Clavel T."/>
        </authorList>
    </citation>
    <scope>NUCLEOTIDE SEQUENCE [LARGE SCALE GENOMIC DNA]</scope>
    <source>
        <strain evidence="7 8">Oil-RF-744-WCA-WT-10</strain>
    </source>
</reference>
<comment type="caution">
    <text evidence="7">The sequence shown here is derived from an EMBL/GenBank/DDBJ whole genome shotgun (WGS) entry which is preliminary data.</text>
</comment>
<keyword evidence="3 6" id="KW-0812">Transmembrane</keyword>
<keyword evidence="4 6" id="KW-1133">Transmembrane helix</keyword>
<dbReference type="InterPro" id="IPR017039">
    <property type="entry name" value="Virul_fac_BrkB"/>
</dbReference>
<evidence type="ECO:0000256" key="3">
    <source>
        <dbReference type="ARBA" id="ARBA00022692"/>
    </source>
</evidence>
<dbReference type="NCBIfam" id="TIGR00765">
    <property type="entry name" value="yihY_not_rbn"/>
    <property type="match status" value="1"/>
</dbReference>
<accession>A0A6L5XFK4</accession>
<dbReference type="PANTHER" id="PTHR30213:SF0">
    <property type="entry name" value="UPF0761 MEMBRANE PROTEIN YIHY"/>
    <property type="match status" value="1"/>
</dbReference>
<proteinExistence type="predicted"/>
<evidence type="ECO:0000313" key="8">
    <source>
        <dbReference type="Proteomes" id="UP000483362"/>
    </source>
</evidence>
<feature type="transmembrane region" description="Helical" evidence="6">
    <location>
        <begin position="61"/>
        <end position="83"/>
    </location>
</feature>
<evidence type="ECO:0000256" key="6">
    <source>
        <dbReference type="SAM" id="Phobius"/>
    </source>
</evidence>
<keyword evidence="2" id="KW-1003">Cell membrane</keyword>